<feature type="region of interest" description="Disordered" evidence="9">
    <location>
        <begin position="785"/>
        <end position="812"/>
    </location>
</feature>
<dbReference type="PANTHER" id="PTHR46018">
    <property type="entry name" value="ZINC PHOSPHODIESTERASE ELAC PROTEIN 1"/>
    <property type="match status" value="1"/>
</dbReference>
<evidence type="ECO:0000256" key="3">
    <source>
        <dbReference type="ARBA" id="ARBA00022694"/>
    </source>
</evidence>
<name>A0A1A7VQ85_PLAKH</name>
<feature type="signal peptide" evidence="10">
    <location>
        <begin position="1"/>
        <end position="20"/>
    </location>
</feature>
<feature type="compositionally biased region" description="Polar residues" evidence="9">
    <location>
        <begin position="789"/>
        <end position="808"/>
    </location>
</feature>
<evidence type="ECO:0000256" key="7">
    <source>
        <dbReference type="ARBA" id="ARBA00022801"/>
    </source>
</evidence>
<keyword evidence="4" id="KW-0540">Nuclease</keyword>
<evidence type="ECO:0000256" key="8">
    <source>
        <dbReference type="ARBA" id="ARBA00022833"/>
    </source>
</evidence>
<keyword evidence="10" id="KW-0732">Signal</keyword>
<dbReference type="PANTHER" id="PTHR46018:SF2">
    <property type="entry name" value="ZINC PHOSPHODIESTERASE ELAC PROTEIN 1"/>
    <property type="match status" value="1"/>
</dbReference>
<evidence type="ECO:0000256" key="2">
    <source>
        <dbReference type="ARBA" id="ARBA00011738"/>
    </source>
</evidence>
<dbReference type="EMBL" id="CWHQ02000010">
    <property type="protein sequence ID" value="SBO24106.1"/>
    <property type="molecule type" value="Genomic_DNA"/>
</dbReference>
<feature type="region of interest" description="Disordered" evidence="9">
    <location>
        <begin position="158"/>
        <end position="181"/>
    </location>
</feature>
<accession>A0A1A7VQ85</accession>
<evidence type="ECO:0000313" key="11">
    <source>
        <dbReference type="EMBL" id="SBO24106.1"/>
    </source>
</evidence>
<evidence type="ECO:0000256" key="6">
    <source>
        <dbReference type="ARBA" id="ARBA00022759"/>
    </source>
</evidence>
<dbReference type="Proteomes" id="UP000182142">
    <property type="component" value="Unassembled WGS sequence"/>
</dbReference>
<organism evidence="11 13">
    <name type="scientific">Plasmodium knowlesi (strain H)</name>
    <dbReference type="NCBI Taxonomy" id="5851"/>
    <lineage>
        <taxon>Eukaryota</taxon>
        <taxon>Sar</taxon>
        <taxon>Alveolata</taxon>
        <taxon>Apicomplexa</taxon>
        <taxon>Aconoidasida</taxon>
        <taxon>Haemosporida</taxon>
        <taxon>Plasmodiidae</taxon>
        <taxon>Plasmodium</taxon>
        <taxon>Plasmodium (Plasmodium)</taxon>
    </lineage>
</organism>
<comment type="cofactor">
    <cofactor evidence="1">
        <name>Zn(2+)</name>
        <dbReference type="ChEBI" id="CHEBI:29105"/>
    </cofactor>
</comment>
<dbReference type="Pfam" id="PF23023">
    <property type="entry name" value="Anti-Pycsar_Apyc1"/>
    <property type="match status" value="1"/>
</dbReference>
<dbReference type="SUPFAM" id="SSF56281">
    <property type="entry name" value="Metallo-hydrolase/oxidoreductase"/>
    <property type="match status" value="1"/>
</dbReference>
<dbReference type="GO" id="GO:0046872">
    <property type="term" value="F:metal ion binding"/>
    <property type="evidence" value="ECO:0007669"/>
    <property type="project" value="UniProtKB-KW"/>
</dbReference>
<evidence type="ECO:0000313" key="13">
    <source>
        <dbReference type="Proteomes" id="UP000182128"/>
    </source>
</evidence>
<keyword evidence="7 11" id="KW-0378">Hydrolase</keyword>
<keyword evidence="3" id="KW-0819">tRNA processing</keyword>
<feature type="chain" id="PRO_5035358882" evidence="10">
    <location>
        <begin position="21"/>
        <end position="833"/>
    </location>
</feature>
<keyword evidence="5" id="KW-0479">Metal-binding</keyword>
<proteinExistence type="inferred from homology"/>
<comment type="subunit">
    <text evidence="2">Homodimer.</text>
</comment>
<dbReference type="AlphaFoldDB" id="A0A1A7VQ85"/>
<dbReference type="VEuPathDB" id="PlasmoDB:PKNH_0319100"/>
<dbReference type="EMBL" id="CWHR02000026">
    <property type="protein sequence ID" value="SBO29327.1"/>
    <property type="molecule type" value="Genomic_DNA"/>
</dbReference>
<dbReference type="Gene3D" id="3.60.15.10">
    <property type="entry name" value="Ribonuclease Z/Hydroxyacylglutathione hydrolase-like"/>
    <property type="match status" value="1"/>
</dbReference>
<reference evidence="11" key="2">
    <citation type="submission" date="2016-05" db="EMBL/GenBank/DDBJ databases">
        <authorList>
            <person name="Lavstsen T."/>
            <person name="Jespersen J.S."/>
        </authorList>
    </citation>
    <scope>NUCLEOTIDE SEQUENCE [LARGE SCALE GENOMIC DNA]</scope>
</reference>
<protein>
    <submittedName>
        <fullName evidence="11">Metallo-hydrolase/oxidoreductase, putative</fullName>
    </submittedName>
</protein>
<evidence type="ECO:0000256" key="5">
    <source>
        <dbReference type="ARBA" id="ARBA00022723"/>
    </source>
</evidence>
<sequence>MLFFFLYDLVLFFLFNFSLTCTLQRGKSSGYLGYHPRDACPFGRLAIRKEKKRCAETGRHKPITGCDTKCVKKAYLFAERRVEHHDELICQEGMIPQGEGDITSHTEEDPLQGKYTQKGEPLNLEQMDRKEKRFATVRSGVDRLLFINRNLFDIIQGRGSPPMEGDSPVDAKKKKKVQGDGQCPEEVEMLLQGMYKVHLDEERVGMYSNLIRGIVEEGVIPVAIVESAGKVDSLDMEIRNYIAMLLLRGEGSTPSEEGTLMGGYDASGVNGGSGVNGASGASEEAPQKTKDHVREVAKKLLILKETILKLAREYKIGIDGIYIDEKTGDVKIKRMCFEDGNEKRSNWKLIFLGTGSMYPSTNRGTSSFLLQTTKKKCNEAFLFDCGENTFIALQKASIKISKIKNIFLTHLHGDHCLGVISVLTMLRNANTINIYGPEGTHRFLKNTFSSTYSKRMAKFFVYEMRGGGTIPSGKVGASSVGKVQSSSARKKRDDVEFLLPNEHNTYTVLRNDYLEILGFPIKHTVPTIGYIVRELNVESKFNAPYIDELIKKNYEQLKKCEKLDFDPYKIYEHVIRKMKTGDIVVFPDKTQLTFGNAFKEVYRGRKIVICQDTYDASSMEKFASDADVLIHEATNSLIDLTDQGAASADGLCEDDVGRSLPCSMDGGEVVSPGCVSDQVATATSQDGCAYNNDAILHNQDGVVPNRDDAPLGNVQNSSTQVSPRLVKKYNKIIAERGHSTANMAGTFAKKINAKKLILTHFSQRYIGDNKLKNIAVMRRIEREAEDSFGRSTQGESENATDCSCGTDPSSDEEKEVIAAYDGLTVYVPPQRVK</sequence>
<evidence type="ECO:0000256" key="10">
    <source>
        <dbReference type="SAM" id="SignalP"/>
    </source>
</evidence>
<dbReference type="InterPro" id="IPR013471">
    <property type="entry name" value="RNase_Z/BN"/>
</dbReference>
<evidence type="ECO:0000256" key="4">
    <source>
        <dbReference type="ARBA" id="ARBA00022722"/>
    </source>
</evidence>
<dbReference type="Proteomes" id="UP000182128">
    <property type="component" value="Unassembled WGS sequence"/>
</dbReference>
<evidence type="ECO:0000256" key="9">
    <source>
        <dbReference type="SAM" id="MobiDB-lite"/>
    </source>
</evidence>
<evidence type="ECO:0000313" key="14">
    <source>
        <dbReference type="Proteomes" id="UP000182142"/>
    </source>
</evidence>
<dbReference type="InterPro" id="IPR036866">
    <property type="entry name" value="RibonucZ/Hydroxyglut_hydro"/>
</dbReference>
<dbReference type="GO" id="GO:0042781">
    <property type="term" value="F:3'-tRNA processing endoribonuclease activity"/>
    <property type="evidence" value="ECO:0007669"/>
    <property type="project" value="TreeGrafter"/>
</dbReference>
<dbReference type="GO" id="GO:0005634">
    <property type="term" value="C:nucleus"/>
    <property type="evidence" value="ECO:0007669"/>
    <property type="project" value="TreeGrafter"/>
</dbReference>
<keyword evidence="6" id="KW-0255">Endonuclease</keyword>
<keyword evidence="8" id="KW-0862">Zinc</keyword>
<gene>
    <name evidence="11" type="ORF">PKNA1_C2_0319100</name>
    <name evidence="12" type="ORF">PKNA1_H1_0319100</name>
</gene>
<reference evidence="13 14" key="1">
    <citation type="submission" date="2016-05" db="EMBL/GenBank/DDBJ databases">
        <authorList>
            <person name="Sharaf H."/>
        </authorList>
    </citation>
    <scope>NUCLEOTIDE SEQUENCE [LARGE SCALE GENOMIC DNA]</scope>
    <source>
        <strain evidence="13 14">H</strain>
    </source>
</reference>
<evidence type="ECO:0000256" key="1">
    <source>
        <dbReference type="ARBA" id="ARBA00001947"/>
    </source>
</evidence>
<evidence type="ECO:0000313" key="12">
    <source>
        <dbReference type="EMBL" id="SBO29327.1"/>
    </source>
</evidence>
<dbReference type="HAMAP" id="MF_01818">
    <property type="entry name" value="RNase_Z_BN"/>
    <property type="match status" value="1"/>
</dbReference>
<dbReference type="OrthoDB" id="527344at2759"/>